<keyword evidence="5" id="KW-0812">Transmembrane</keyword>
<keyword evidence="3" id="KW-1003">Cell membrane</keyword>
<keyword evidence="5" id="KW-0472">Membrane</keyword>
<dbReference type="PANTHER" id="PTHR23535:SF2">
    <property type="entry name" value="SUGAR EFFLUX TRANSPORTER A-RELATED"/>
    <property type="match status" value="1"/>
</dbReference>
<evidence type="ECO:0000256" key="4">
    <source>
        <dbReference type="ARBA" id="ARBA00022597"/>
    </source>
</evidence>
<reference evidence="7" key="1">
    <citation type="submission" date="2016-10" db="EMBL/GenBank/DDBJ databases">
        <authorList>
            <person name="Varghese N."/>
            <person name="Submissions S."/>
        </authorList>
    </citation>
    <scope>NUCLEOTIDE SEQUENCE [LARGE SCALE GENOMIC DNA]</scope>
    <source>
        <strain evidence="7">CGMCC 1.11012</strain>
    </source>
</reference>
<dbReference type="EMBL" id="FNDX01000012">
    <property type="protein sequence ID" value="SDJ15341.1"/>
    <property type="molecule type" value="Genomic_DNA"/>
</dbReference>
<dbReference type="GO" id="GO:0005886">
    <property type="term" value="C:plasma membrane"/>
    <property type="evidence" value="ECO:0007669"/>
    <property type="project" value="UniProtKB-SubCell"/>
</dbReference>
<organism evidence="6 7">
    <name type="scientific">Paenibacillus typhae</name>
    <dbReference type="NCBI Taxonomy" id="1174501"/>
    <lineage>
        <taxon>Bacteria</taxon>
        <taxon>Bacillati</taxon>
        <taxon>Bacillota</taxon>
        <taxon>Bacilli</taxon>
        <taxon>Bacillales</taxon>
        <taxon>Paenibacillaceae</taxon>
        <taxon>Paenibacillus</taxon>
    </lineage>
</organism>
<keyword evidence="7" id="KW-1185">Reference proteome</keyword>
<evidence type="ECO:0000256" key="2">
    <source>
        <dbReference type="ARBA" id="ARBA00022448"/>
    </source>
</evidence>
<keyword evidence="2" id="KW-0813">Transport</keyword>
<keyword evidence="4" id="KW-0762">Sugar transport</keyword>
<name>A0A1G8REH9_9BACL</name>
<evidence type="ECO:0000256" key="3">
    <source>
        <dbReference type="ARBA" id="ARBA00022475"/>
    </source>
</evidence>
<sequence>MADYCRTDTAGLFRSGDFGGRISYIQDLLPDLPGYALTLYTNASTLGRLFGSLAGGAAALLLGYRHAYWGCLLLLISAFVLMIPQSTSFSAG</sequence>
<dbReference type="InterPro" id="IPR036259">
    <property type="entry name" value="MFS_trans_sf"/>
</dbReference>
<evidence type="ECO:0000256" key="5">
    <source>
        <dbReference type="SAM" id="Phobius"/>
    </source>
</evidence>
<evidence type="ECO:0000313" key="6">
    <source>
        <dbReference type="EMBL" id="SDJ15341.1"/>
    </source>
</evidence>
<evidence type="ECO:0000256" key="1">
    <source>
        <dbReference type="ARBA" id="ARBA00004651"/>
    </source>
</evidence>
<comment type="subcellular location">
    <subcellularLocation>
        <location evidence="1">Cell membrane</location>
        <topology evidence="1">Multi-pass membrane protein</topology>
    </subcellularLocation>
</comment>
<dbReference type="STRING" id="1174501.SAMN05216192_11279"/>
<dbReference type="PANTHER" id="PTHR23535">
    <property type="entry name" value="SUGAR EFFLUX TRANSPORTER A-RELATED"/>
    <property type="match status" value="1"/>
</dbReference>
<protein>
    <recommendedName>
        <fullName evidence="8">Major Facilitator Superfamily protein</fullName>
    </recommendedName>
</protein>
<gene>
    <name evidence="6" type="ORF">SAMN05216192_11279</name>
</gene>
<evidence type="ECO:0008006" key="8">
    <source>
        <dbReference type="Google" id="ProtNLM"/>
    </source>
</evidence>
<feature type="transmembrane region" description="Helical" evidence="5">
    <location>
        <begin position="66"/>
        <end position="83"/>
    </location>
</feature>
<dbReference type="GO" id="GO:0055085">
    <property type="term" value="P:transmembrane transport"/>
    <property type="evidence" value="ECO:0007669"/>
    <property type="project" value="TreeGrafter"/>
</dbReference>
<dbReference type="AlphaFoldDB" id="A0A1G8REH9"/>
<accession>A0A1G8REH9</accession>
<evidence type="ECO:0000313" key="7">
    <source>
        <dbReference type="Proteomes" id="UP000199050"/>
    </source>
</evidence>
<dbReference type="Proteomes" id="UP000199050">
    <property type="component" value="Unassembled WGS sequence"/>
</dbReference>
<proteinExistence type="predicted"/>
<keyword evidence="5" id="KW-1133">Transmembrane helix</keyword>
<dbReference type="SUPFAM" id="SSF103473">
    <property type="entry name" value="MFS general substrate transporter"/>
    <property type="match status" value="1"/>
</dbReference>